<protein>
    <submittedName>
        <fullName evidence="1">Uncharacterized protein</fullName>
    </submittedName>
</protein>
<evidence type="ECO:0000313" key="1">
    <source>
        <dbReference type="EMBL" id="MDL5044200.1"/>
    </source>
</evidence>
<dbReference type="RefSeq" id="WP_285956259.1">
    <property type="nucleotide sequence ID" value="NZ_JASUZV010000013.1"/>
</dbReference>
<organism evidence="1 2">
    <name type="scientific">Streptococcus raffinosi</name>
    <dbReference type="NCBI Taxonomy" id="3053355"/>
    <lineage>
        <taxon>Bacteria</taxon>
        <taxon>Bacillati</taxon>
        <taxon>Bacillota</taxon>
        <taxon>Bacilli</taxon>
        <taxon>Lactobacillales</taxon>
        <taxon>Streptococcaceae</taxon>
        <taxon>Streptococcus</taxon>
    </lineage>
</organism>
<reference evidence="1 2" key="1">
    <citation type="submission" date="2023-06" db="EMBL/GenBank/DDBJ databases">
        <title>A potential novel species of Streptococcus isolated from human milk sample.</title>
        <authorList>
            <person name="Nguyen H.V."/>
            <person name="Trinh A.T.V."/>
            <person name="Hoang A.T.L."/>
            <person name="Bui L.N.H."/>
            <person name="Tran Q.T.L."/>
            <person name="Trinh T."/>
        </authorList>
    </citation>
    <scope>NUCLEOTIDE SEQUENCE [LARGE SCALE GENOMIC DNA]</scope>
    <source>
        <strain evidence="1 2">VTCC 12812</strain>
    </source>
</reference>
<dbReference type="EMBL" id="JASUZV010000013">
    <property type="protein sequence ID" value="MDL5044200.1"/>
    <property type="molecule type" value="Genomic_DNA"/>
</dbReference>
<name>A0ABT7LVU8_9STRE</name>
<gene>
    <name evidence="1" type="ORF">QRD39_08800</name>
</gene>
<sequence>MKNRYYRQEFEDIISESKSLSIGFGLLQHVYFREELSKGDYLFLGKKFEVWDENILECLIDEVDSTYKRNFTIDDITSLWNSGDSSIDFEKATIRKKISVFEEDSYSIEQAFFSERDKGEILDVINKTWFGEDYKIVPKVLTEINKGLTSEYSGRNQNVSLVNLDKKLWLPSLKGIAELDLELDISSVIECEKDYYIFDSIDDKRKVLQNLEEQLKRKYNLLIDNFSSRYYMMRNSNLRAPLTNIPFEFLSKCEGMTVDFQANLVKIGEKNYEFDTPEVKMEVKSGNEKAKFKQGNYVKVYNSVFVSEFIKFLREDLRKNRTYRTIHYFDFPTRKEIYDNLLSLKNDKVQLITEVRGYNNKIILAILERIMGSCCISLSKMDRLRQIYITFFGVHYECTFNKYYKTSDKFPSYIMENFIFLSGQYFVYTLKNILFETPECYMDKMIYLNNQRKHQEQLDLFNVNYNYILDFIRFYNEIFIPYLREIEVGEHKRVSESLQFLVELFHGEFGGKITNYKESRLMAKIIKIEDSFNKIKERLDEEFDYVEVNNGDESLLIKYLENIADKLVKDSSRHFKSFILANLYEDWDIHCKKGSFYDKFDIEFLKFKAEMENQISNFVEEKQFSDLDKLLLNEYL</sequence>
<evidence type="ECO:0000313" key="2">
    <source>
        <dbReference type="Proteomes" id="UP001529255"/>
    </source>
</evidence>
<keyword evidence="2" id="KW-1185">Reference proteome</keyword>
<comment type="caution">
    <text evidence="1">The sequence shown here is derived from an EMBL/GenBank/DDBJ whole genome shotgun (WGS) entry which is preliminary data.</text>
</comment>
<dbReference type="Proteomes" id="UP001529255">
    <property type="component" value="Unassembled WGS sequence"/>
</dbReference>
<accession>A0ABT7LVU8</accession>
<proteinExistence type="predicted"/>